<evidence type="ECO:0000256" key="5">
    <source>
        <dbReference type="ARBA" id="ARBA00093765"/>
    </source>
</evidence>
<dbReference type="Proteomes" id="UP000698173">
    <property type="component" value="Unassembled WGS sequence"/>
</dbReference>
<evidence type="ECO:0000256" key="1">
    <source>
        <dbReference type="ARBA" id="ARBA00004514"/>
    </source>
</evidence>
<gene>
    <name evidence="8" type="ORF">K8V56_05755</name>
</gene>
<reference evidence="8" key="2">
    <citation type="submission" date="2021-09" db="EMBL/GenBank/DDBJ databases">
        <authorList>
            <person name="Gilroy R."/>
        </authorList>
    </citation>
    <scope>NUCLEOTIDE SEQUENCE</scope>
    <source>
        <strain evidence="8">CHK171-7178</strain>
    </source>
</reference>
<comment type="function">
    <text evidence="5">May act as an export chaperone for the filament capping protein FliD.</text>
</comment>
<reference evidence="8" key="1">
    <citation type="journal article" date="2021" name="PeerJ">
        <title>Extensive microbial diversity within the chicken gut microbiome revealed by metagenomics and culture.</title>
        <authorList>
            <person name="Gilroy R."/>
            <person name="Ravi A."/>
            <person name="Getino M."/>
            <person name="Pursley I."/>
            <person name="Horton D.L."/>
            <person name="Alikhan N.F."/>
            <person name="Baker D."/>
            <person name="Gharbi K."/>
            <person name="Hall N."/>
            <person name="Watson M."/>
            <person name="Adriaenssens E.M."/>
            <person name="Foster-Nyarko E."/>
            <person name="Jarju S."/>
            <person name="Secka A."/>
            <person name="Antonio M."/>
            <person name="Oren A."/>
            <person name="Chaudhuri R.R."/>
            <person name="La Ragione R."/>
            <person name="Hildebrand F."/>
            <person name="Pallen M.J."/>
        </authorList>
    </citation>
    <scope>NUCLEOTIDE SEQUENCE</scope>
    <source>
        <strain evidence="8">CHK171-7178</strain>
    </source>
</reference>
<dbReference type="AlphaFoldDB" id="A0A921KC34"/>
<comment type="caution">
    <text evidence="8">The sequence shown here is derived from an EMBL/GenBank/DDBJ whole genome shotgun (WGS) entry which is preliminary data.</text>
</comment>
<evidence type="ECO:0000313" key="9">
    <source>
        <dbReference type="Proteomes" id="UP000698173"/>
    </source>
</evidence>
<organism evidence="8 9">
    <name type="scientific">Sporosarcina psychrophila</name>
    <name type="common">Bacillus psychrophilus</name>
    <dbReference type="NCBI Taxonomy" id="1476"/>
    <lineage>
        <taxon>Bacteria</taxon>
        <taxon>Bacillati</taxon>
        <taxon>Bacillota</taxon>
        <taxon>Bacilli</taxon>
        <taxon>Bacillales</taxon>
        <taxon>Caryophanaceae</taxon>
        <taxon>Sporosarcina</taxon>
    </lineage>
</organism>
<keyword evidence="2" id="KW-0963">Cytoplasm</keyword>
<dbReference type="InterPro" id="IPR008622">
    <property type="entry name" value="FliT"/>
</dbReference>
<comment type="subcellular location">
    <subcellularLocation>
        <location evidence="1">Cytoplasm</location>
        <location evidence="1">Cytosol</location>
    </subcellularLocation>
</comment>
<comment type="similarity">
    <text evidence="6">Belongs to the bacillales FliT family.</text>
</comment>
<keyword evidence="3" id="KW-1005">Bacterial flagellum biogenesis</keyword>
<evidence type="ECO:0000256" key="6">
    <source>
        <dbReference type="ARBA" id="ARBA00093785"/>
    </source>
</evidence>
<evidence type="ECO:0000313" key="8">
    <source>
        <dbReference type="EMBL" id="HJF31270.1"/>
    </source>
</evidence>
<sequence length="117" mass="13285">MIRPALTAWRDVTEKLLALTQQTAEDTRDETIAAIEAFLDDRDKLQPHITAPFTPEEETFGKHLVATEAEVQKKLALFTKVIRTGITEAQAKKDNMKNYVNPYSNVARDGTFYDTKQ</sequence>
<evidence type="ECO:0000256" key="4">
    <source>
        <dbReference type="ARBA" id="ARBA00023186"/>
    </source>
</evidence>
<evidence type="ECO:0000256" key="7">
    <source>
        <dbReference type="ARBA" id="ARBA00093797"/>
    </source>
</evidence>
<accession>A0A921KC34</accession>
<proteinExistence type="inferred from homology"/>
<dbReference type="EMBL" id="DYWT01000094">
    <property type="protein sequence ID" value="HJF31270.1"/>
    <property type="molecule type" value="Genomic_DNA"/>
</dbReference>
<evidence type="ECO:0000256" key="2">
    <source>
        <dbReference type="ARBA" id="ARBA00022490"/>
    </source>
</evidence>
<name>A0A921KC34_SPOPS</name>
<protein>
    <recommendedName>
        <fullName evidence="7">Flagellar protein FliT</fullName>
    </recommendedName>
</protein>
<evidence type="ECO:0000256" key="3">
    <source>
        <dbReference type="ARBA" id="ARBA00022795"/>
    </source>
</evidence>
<keyword evidence="4" id="KW-0143">Chaperone</keyword>
<dbReference type="Pfam" id="PF05400">
    <property type="entry name" value="FliT"/>
    <property type="match status" value="1"/>
</dbReference>